<dbReference type="NCBIfam" id="TIGR00020">
    <property type="entry name" value="prfB"/>
    <property type="match status" value="1"/>
</dbReference>
<evidence type="ECO:0000256" key="5">
    <source>
        <dbReference type="SAM" id="Coils"/>
    </source>
</evidence>
<dbReference type="SUPFAM" id="SSF75620">
    <property type="entry name" value="Release factor"/>
    <property type="match status" value="1"/>
</dbReference>
<dbReference type="FunFam" id="3.30.160.20:FF:000010">
    <property type="entry name" value="Peptide chain release factor 2"/>
    <property type="match status" value="1"/>
</dbReference>
<feature type="non-terminal residue" evidence="7">
    <location>
        <position position="1"/>
    </location>
</feature>
<keyword evidence="5" id="KW-0175">Coiled coil</keyword>
<dbReference type="Gene3D" id="3.30.160.20">
    <property type="match status" value="1"/>
</dbReference>
<dbReference type="GO" id="GO:0016149">
    <property type="term" value="F:translation release factor activity, codon specific"/>
    <property type="evidence" value="ECO:0007669"/>
    <property type="project" value="InterPro"/>
</dbReference>
<dbReference type="InterPro" id="IPR000352">
    <property type="entry name" value="Pep_chain_release_fac_I"/>
</dbReference>
<evidence type="ECO:0000256" key="1">
    <source>
        <dbReference type="ARBA" id="ARBA00010835"/>
    </source>
</evidence>
<dbReference type="InterPro" id="IPR045853">
    <property type="entry name" value="Pep_chain_release_fac_I_sf"/>
</dbReference>
<comment type="similarity">
    <text evidence="1">Belongs to the prokaryotic/mitochondrial release factor family.</text>
</comment>
<dbReference type="PANTHER" id="PTHR43116">
    <property type="entry name" value="PEPTIDE CHAIN RELEASE FACTOR 2"/>
    <property type="match status" value="1"/>
</dbReference>
<protein>
    <recommendedName>
        <fullName evidence="4">Peptide chain release factor 2</fullName>
    </recommendedName>
</protein>
<accession>A0A7C5HET5</accession>
<dbReference type="PROSITE" id="PS00745">
    <property type="entry name" value="RF_PROK_I"/>
    <property type="match status" value="1"/>
</dbReference>
<dbReference type="AlphaFoldDB" id="A0A7C5HET5"/>
<dbReference type="Gene3D" id="3.30.70.1660">
    <property type="match status" value="1"/>
</dbReference>
<dbReference type="Pfam" id="PF00472">
    <property type="entry name" value="RF-1"/>
    <property type="match status" value="1"/>
</dbReference>
<sequence>VELYELAKEEEEEELEKEIKEQLDFLKKKFDKLEKLSLFTDENDASNAYLTIHSGAGGTEACDWVSMLLRMYLRWAEKNGYKTEIVDILPGEEAGIKSVTVYVKGPYAYGYLKTEIGIHRLVRISPFDSNARRHTSFASVYCTPEVDDDIVIDINPKDLKIDTYRSQGAGGQHVNKTDSAVRITHIPTGIVAQCQNERSQHKNKEMAMKILKSKLYEHYKKEKDKERQEEEKNKKDISWGNQIRSYVFQPYTLVKDLRTGVEVGNGNAVLDGEIDVFIEAALKKAV</sequence>
<name>A0A7C5HET5_UNCW3</name>
<dbReference type="HAMAP" id="MF_00094">
    <property type="entry name" value="Rel_fac_2"/>
    <property type="match status" value="1"/>
</dbReference>
<feature type="domain" description="Prokaryotic-type class I peptide chain release factors" evidence="6">
    <location>
        <begin position="165"/>
        <end position="181"/>
    </location>
</feature>
<reference evidence="7" key="1">
    <citation type="journal article" date="2020" name="mSystems">
        <title>Genome- and Community-Level Interaction Insights into Carbon Utilization and Element Cycling Functions of Hydrothermarchaeota in Hydrothermal Sediment.</title>
        <authorList>
            <person name="Zhou Z."/>
            <person name="Liu Y."/>
            <person name="Xu W."/>
            <person name="Pan J."/>
            <person name="Luo Z.H."/>
            <person name="Li M."/>
        </authorList>
    </citation>
    <scope>NUCLEOTIDE SEQUENCE [LARGE SCALE GENOMIC DNA]</scope>
    <source>
        <strain evidence="7">HyVt-74</strain>
    </source>
</reference>
<evidence type="ECO:0000256" key="3">
    <source>
        <dbReference type="ARBA" id="ARBA00022917"/>
    </source>
</evidence>
<dbReference type="EMBL" id="DRTB01000250">
    <property type="protein sequence ID" value="HHE05072.1"/>
    <property type="molecule type" value="Genomic_DNA"/>
</dbReference>
<dbReference type="PANTHER" id="PTHR43116:SF3">
    <property type="entry name" value="CLASS I PEPTIDE CHAIN RELEASE FACTOR"/>
    <property type="match status" value="1"/>
</dbReference>
<dbReference type="Proteomes" id="UP000886110">
    <property type="component" value="Unassembled WGS sequence"/>
</dbReference>
<dbReference type="InterPro" id="IPR004374">
    <property type="entry name" value="PrfB"/>
</dbReference>
<dbReference type="SMART" id="SM00937">
    <property type="entry name" value="PCRF"/>
    <property type="match status" value="1"/>
</dbReference>
<dbReference type="InterPro" id="IPR005139">
    <property type="entry name" value="PCRF"/>
</dbReference>
<keyword evidence="3" id="KW-0648">Protein biosynthesis</keyword>
<evidence type="ECO:0000313" key="7">
    <source>
        <dbReference type="EMBL" id="HHE05072.1"/>
    </source>
</evidence>
<feature type="coiled-coil region" evidence="5">
    <location>
        <begin position="1"/>
        <end position="36"/>
    </location>
</feature>
<proteinExistence type="inferred from homology"/>
<evidence type="ECO:0000259" key="6">
    <source>
        <dbReference type="PROSITE" id="PS00745"/>
    </source>
</evidence>
<comment type="caution">
    <text evidence="7">The sequence shown here is derived from an EMBL/GenBank/DDBJ whole genome shotgun (WGS) entry which is preliminary data.</text>
</comment>
<gene>
    <name evidence="7" type="primary">prfB</name>
    <name evidence="7" type="ORF">ENL19_03310</name>
</gene>
<evidence type="ECO:0000256" key="4">
    <source>
        <dbReference type="NCBIfam" id="TIGR00020"/>
    </source>
</evidence>
<dbReference type="GO" id="GO:0005737">
    <property type="term" value="C:cytoplasm"/>
    <property type="evidence" value="ECO:0007669"/>
    <property type="project" value="InterPro"/>
</dbReference>
<dbReference type="Pfam" id="PF03462">
    <property type="entry name" value="PCRF"/>
    <property type="match status" value="1"/>
</dbReference>
<organism evidence="7">
    <name type="scientific">candidate division WOR-3 bacterium</name>
    <dbReference type="NCBI Taxonomy" id="2052148"/>
    <lineage>
        <taxon>Bacteria</taxon>
        <taxon>Bacteria division WOR-3</taxon>
    </lineage>
</organism>
<keyword evidence="2" id="KW-0488">Methylation</keyword>
<evidence type="ECO:0000256" key="2">
    <source>
        <dbReference type="ARBA" id="ARBA00022481"/>
    </source>
</evidence>